<comment type="catalytic activity">
    <reaction evidence="9">
        <text>9-hexadecanoyloxy-octadecanoate + H2O = 9-hydroxy-octadecanoate + hexadecanoate + H(+)</text>
        <dbReference type="Rhea" id="RHEA:52052"/>
        <dbReference type="ChEBI" id="CHEBI:7896"/>
        <dbReference type="ChEBI" id="CHEBI:15377"/>
        <dbReference type="ChEBI" id="CHEBI:15378"/>
        <dbReference type="ChEBI" id="CHEBI:83670"/>
        <dbReference type="ChEBI" id="CHEBI:136286"/>
    </reaction>
    <physiologicalReaction direction="left-to-right" evidence="9">
        <dbReference type="Rhea" id="RHEA:52053"/>
    </physiologicalReaction>
</comment>
<comment type="catalytic activity">
    <reaction evidence="12">
        <text>9-(9Z-octadecenoyloxy)-octadecanoate + H2O = 9-hydroxy-octadecanoate + (9Z)-octadecenoate + H(+)</text>
        <dbReference type="Rhea" id="RHEA:52048"/>
        <dbReference type="ChEBI" id="CHEBI:15377"/>
        <dbReference type="ChEBI" id="CHEBI:15378"/>
        <dbReference type="ChEBI" id="CHEBI:30823"/>
        <dbReference type="ChEBI" id="CHEBI:136282"/>
        <dbReference type="ChEBI" id="CHEBI:136286"/>
    </reaction>
    <physiologicalReaction direction="left-to-right" evidence="12">
        <dbReference type="Rhea" id="RHEA:52049"/>
    </physiologicalReaction>
</comment>
<evidence type="ECO:0000256" key="16">
    <source>
        <dbReference type="ARBA" id="ARBA00049428"/>
    </source>
</evidence>
<dbReference type="PANTHER" id="PTHR10989:SF16">
    <property type="entry name" value="AT02829P-RELATED"/>
    <property type="match status" value="1"/>
</dbReference>
<reference evidence="18" key="1">
    <citation type="submission" date="2024-06" db="EMBL/GenBank/DDBJ databases">
        <authorList>
            <person name="Liu X."/>
            <person name="Lenzi L."/>
            <person name="Haldenby T S."/>
            <person name="Uol C."/>
        </authorList>
    </citation>
    <scope>NUCLEOTIDE SEQUENCE</scope>
</reference>
<dbReference type="InterPro" id="IPR006838">
    <property type="entry name" value="ADTRP_AIG1"/>
</dbReference>
<feature type="transmembrane region" description="Helical" evidence="17">
    <location>
        <begin position="9"/>
        <end position="29"/>
    </location>
</feature>
<feature type="transmembrane region" description="Helical" evidence="17">
    <location>
        <begin position="81"/>
        <end position="102"/>
    </location>
</feature>
<feature type="transmembrane region" description="Helical" evidence="17">
    <location>
        <begin position="190"/>
        <end position="207"/>
    </location>
</feature>
<comment type="catalytic activity">
    <reaction evidence="10">
        <text>12-octadecanoyloxy-octadecanoate + H2O = 12-hydroxyoctadecanoate + octadecanoate + H(+)</text>
        <dbReference type="Rhea" id="RHEA:52080"/>
        <dbReference type="ChEBI" id="CHEBI:15377"/>
        <dbReference type="ChEBI" id="CHEBI:15378"/>
        <dbReference type="ChEBI" id="CHEBI:25629"/>
        <dbReference type="ChEBI" id="CHEBI:84201"/>
        <dbReference type="ChEBI" id="CHEBI:136330"/>
    </reaction>
    <physiologicalReaction direction="left-to-right" evidence="10">
        <dbReference type="Rhea" id="RHEA:52081"/>
    </physiologicalReaction>
</comment>
<gene>
    <name evidence="18" type="ORF">CDAUBV1_LOCUS5043</name>
</gene>
<evidence type="ECO:0000256" key="17">
    <source>
        <dbReference type="SAM" id="Phobius"/>
    </source>
</evidence>
<evidence type="ECO:0000256" key="9">
    <source>
        <dbReference type="ARBA" id="ARBA00047863"/>
    </source>
</evidence>
<evidence type="ECO:0000256" key="13">
    <source>
        <dbReference type="ARBA" id="ARBA00049221"/>
    </source>
</evidence>
<proteinExistence type="inferred from homology"/>
<comment type="catalytic activity">
    <reaction evidence="7">
        <text>12-hexadecanoyloxy-octadecanoate + H2O = 12-hydroxyoctadecanoate + hexadecanoate + H(+)</text>
        <dbReference type="Rhea" id="RHEA:52056"/>
        <dbReference type="ChEBI" id="CHEBI:7896"/>
        <dbReference type="ChEBI" id="CHEBI:15377"/>
        <dbReference type="ChEBI" id="CHEBI:15378"/>
        <dbReference type="ChEBI" id="CHEBI:83677"/>
        <dbReference type="ChEBI" id="CHEBI:84201"/>
    </reaction>
    <physiologicalReaction direction="left-to-right" evidence="7">
        <dbReference type="Rhea" id="RHEA:52057"/>
    </physiologicalReaction>
</comment>
<dbReference type="GO" id="GO:0012505">
    <property type="term" value="C:endomembrane system"/>
    <property type="evidence" value="ECO:0007669"/>
    <property type="project" value="UniProtKB-SubCell"/>
</dbReference>
<dbReference type="AlphaFoldDB" id="A0AAV2T7Y4"/>
<dbReference type="EMBL" id="CAXLJL010000123">
    <property type="protein sequence ID" value="CAL5132199.1"/>
    <property type="molecule type" value="Genomic_DNA"/>
</dbReference>
<keyword evidence="6 17" id="KW-0472">Membrane</keyword>
<dbReference type="GO" id="GO:0016020">
    <property type="term" value="C:membrane"/>
    <property type="evidence" value="ECO:0007669"/>
    <property type="project" value="InterPro"/>
</dbReference>
<keyword evidence="4 17" id="KW-0812">Transmembrane</keyword>
<comment type="catalytic activity">
    <reaction evidence="8">
        <text>13-octadecanoyloxy-octadecanoate + H2O = 13-hydroxy-octadecanoate + octadecanoate + H(+)</text>
        <dbReference type="Rhea" id="RHEA:52084"/>
        <dbReference type="ChEBI" id="CHEBI:15377"/>
        <dbReference type="ChEBI" id="CHEBI:15378"/>
        <dbReference type="ChEBI" id="CHEBI:25629"/>
        <dbReference type="ChEBI" id="CHEBI:136304"/>
        <dbReference type="ChEBI" id="CHEBI:136335"/>
    </reaction>
    <physiologicalReaction direction="left-to-right" evidence="8">
        <dbReference type="Rhea" id="RHEA:52085"/>
    </physiologicalReaction>
</comment>
<evidence type="ECO:0000313" key="19">
    <source>
        <dbReference type="Proteomes" id="UP001497525"/>
    </source>
</evidence>
<comment type="caution">
    <text evidence="18">The sequence shown here is derived from an EMBL/GenBank/DDBJ whole genome shotgun (WGS) entry which is preliminary data.</text>
</comment>
<accession>A0AAV2T7Y4</accession>
<evidence type="ECO:0000256" key="3">
    <source>
        <dbReference type="ARBA" id="ARBA00009300"/>
    </source>
</evidence>
<comment type="subcellular location">
    <subcellularLocation>
        <location evidence="2">Endomembrane system</location>
        <topology evidence="2">Multi-pass membrane protein</topology>
    </subcellularLocation>
</comment>
<feature type="transmembrane region" description="Helical" evidence="17">
    <location>
        <begin position="49"/>
        <end position="69"/>
    </location>
</feature>
<comment type="catalytic activity">
    <reaction evidence="14">
        <text>13-(9Z-octadecenoyloxy)-octadecanoate + H2O = 13-hydroxy-octadecanoate + (9Z)-octadecenoate + H(+)</text>
        <dbReference type="Rhea" id="RHEA:52064"/>
        <dbReference type="ChEBI" id="CHEBI:15377"/>
        <dbReference type="ChEBI" id="CHEBI:15378"/>
        <dbReference type="ChEBI" id="CHEBI:30823"/>
        <dbReference type="ChEBI" id="CHEBI:136303"/>
        <dbReference type="ChEBI" id="CHEBI:136304"/>
    </reaction>
    <physiologicalReaction direction="left-to-right" evidence="14">
        <dbReference type="Rhea" id="RHEA:52065"/>
    </physiologicalReaction>
</comment>
<dbReference type="PANTHER" id="PTHR10989">
    <property type="entry name" value="ANDROGEN-INDUCED PROTEIN 1-RELATED"/>
    <property type="match status" value="1"/>
</dbReference>
<feature type="transmembrane region" description="Helical" evidence="17">
    <location>
        <begin position="122"/>
        <end position="141"/>
    </location>
</feature>
<protein>
    <submittedName>
        <fullName evidence="18">Uncharacterized protein</fullName>
    </submittedName>
</protein>
<comment type="catalytic activity">
    <reaction evidence="15">
        <text>13-(9Z-hexadecenoyloxy)-octadecanoate + H2O = 13-hydroxy-octadecanoate + (9Z)-hexadecenoate + H(+)</text>
        <dbReference type="Rhea" id="RHEA:52076"/>
        <dbReference type="ChEBI" id="CHEBI:15377"/>
        <dbReference type="ChEBI" id="CHEBI:15378"/>
        <dbReference type="ChEBI" id="CHEBI:32372"/>
        <dbReference type="ChEBI" id="CHEBI:136304"/>
        <dbReference type="ChEBI" id="CHEBI:136315"/>
    </reaction>
    <physiologicalReaction direction="left-to-right" evidence="15">
        <dbReference type="Rhea" id="RHEA:52077"/>
    </physiologicalReaction>
</comment>
<comment type="catalytic activity">
    <reaction evidence="13">
        <text>9-octadecanoyloxy-octadecanoate + H2O = 9-hydroxy-octadecanoate + octadecanoate + H(+)</text>
        <dbReference type="Rhea" id="RHEA:52096"/>
        <dbReference type="ChEBI" id="CHEBI:15377"/>
        <dbReference type="ChEBI" id="CHEBI:15378"/>
        <dbReference type="ChEBI" id="CHEBI:25629"/>
        <dbReference type="ChEBI" id="CHEBI:136286"/>
        <dbReference type="ChEBI" id="CHEBI:136373"/>
    </reaction>
    <physiologicalReaction direction="left-to-right" evidence="13">
        <dbReference type="Rhea" id="RHEA:52097"/>
    </physiologicalReaction>
</comment>
<dbReference type="Pfam" id="PF04750">
    <property type="entry name" value="Far-17a_AIG1"/>
    <property type="match status" value="1"/>
</dbReference>
<dbReference type="Proteomes" id="UP001497525">
    <property type="component" value="Unassembled WGS sequence"/>
</dbReference>
<sequence length="242" mass="27915">MSRPQQKRMAVLLSVFRMIVAVILCNGVYVGHQLALPNQSIGVMTIIPFFKYITFVALIMDIFYFLLIGIIRKVCGEITRAYCYCFCFVYSMLVFVLFWLAYASNRSMIDTNPDFPGATMSFHHTTHTVGIVALTIEGIFYKPVQISFERFRWMGTLLLTTYLLYLEYYIESKGISPYPGLTELTKGQRCLLYGFVWLLFTLSYYTCRQYVRFLGRKEPDHNLAAGDGYAKSSDVSDRKKAH</sequence>
<evidence type="ECO:0000256" key="10">
    <source>
        <dbReference type="ARBA" id="ARBA00048680"/>
    </source>
</evidence>
<evidence type="ECO:0000256" key="15">
    <source>
        <dbReference type="ARBA" id="ARBA00049322"/>
    </source>
</evidence>
<name>A0AAV2T7Y4_CALDB</name>
<evidence type="ECO:0000256" key="6">
    <source>
        <dbReference type="ARBA" id="ARBA00023136"/>
    </source>
</evidence>
<evidence type="ECO:0000313" key="18">
    <source>
        <dbReference type="EMBL" id="CAL5132199.1"/>
    </source>
</evidence>
<comment type="catalytic activity">
    <reaction evidence="1">
        <text>9-(9Z-hexadecenoyloxy)-octadecanoate + H2O = (9Z)-hexadecenoate + 9-hydroxy-octadecanoate + H(+)</text>
        <dbReference type="Rhea" id="RHEA:52068"/>
        <dbReference type="ChEBI" id="CHEBI:15377"/>
        <dbReference type="ChEBI" id="CHEBI:15378"/>
        <dbReference type="ChEBI" id="CHEBI:32372"/>
        <dbReference type="ChEBI" id="CHEBI:136286"/>
        <dbReference type="ChEBI" id="CHEBI:136309"/>
    </reaction>
    <physiologicalReaction direction="left-to-right" evidence="1">
        <dbReference type="Rhea" id="RHEA:52069"/>
    </physiologicalReaction>
</comment>
<evidence type="ECO:0000256" key="2">
    <source>
        <dbReference type="ARBA" id="ARBA00004127"/>
    </source>
</evidence>
<evidence type="ECO:0000256" key="1">
    <source>
        <dbReference type="ARBA" id="ARBA00000923"/>
    </source>
</evidence>
<evidence type="ECO:0000256" key="14">
    <source>
        <dbReference type="ARBA" id="ARBA00049296"/>
    </source>
</evidence>
<keyword evidence="5 17" id="KW-1133">Transmembrane helix</keyword>
<comment type="similarity">
    <text evidence="3">Belongs to the AIG1 family.</text>
</comment>
<evidence type="ECO:0000256" key="12">
    <source>
        <dbReference type="ARBA" id="ARBA00048800"/>
    </source>
</evidence>
<evidence type="ECO:0000256" key="5">
    <source>
        <dbReference type="ARBA" id="ARBA00022989"/>
    </source>
</evidence>
<organism evidence="18 19">
    <name type="scientific">Calicophoron daubneyi</name>
    <name type="common">Rumen fluke</name>
    <name type="synonym">Paramphistomum daubneyi</name>
    <dbReference type="NCBI Taxonomy" id="300641"/>
    <lineage>
        <taxon>Eukaryota</taxon>
        <taxon>Metazoa</taxon>
        <taxon>Spiralia</taxon>
        <taxon>Lophotrochozoa</taxon>
        <taxon>Platyhelminthes</taxon>
        <taxon>Trematoda</taxon>
        <taxon>Digenea</taxon>
        <taxon>Plagiorchiida</taxon>
        <taxon>Pronocephalata</taxon>
        <taxon>Paramphistomoidea</taxon>
        <taxon>Paramphistomidae</taxon>
        <taxon>Calicophoron</taxon>
    </lineage>
</organism>
<evidence type="ECO:0000256" key="4">
    <source>
        <dbReference type="ARBA" id="ARBA00022692"/>
    </source>
</evidence>
<evidence type="ECO:0000256" key="7">
    <source>
        <dbReference type="ARBA" id="ARBA00047368"/>
    </source>
</evidence>
<feature type="transmembrane region" description="Helical" evidence="17">
    <location>
        <begin position="153"/>
        <end position="170"/>
    </location>
</feature>
<comment type="catalytic activity">
    <reaction evidence="11">
        <text>12-(9Z-octadecenoyloxy)-octadecanoate + H2O = 12-hydroxyoctadecanoate + (9Z)-octadecenoate + H(+)</text>
        <dbReference type="Rhea" id="RHEA:52060"/>
        <dbReference type="ChEBI" id="CHEBI:15377"/>
        <dbReference type="ChEBI" id="CHEBI:15378"/>
        <dbReference type="ChEBI" id="CHEBI:30823"/>
        <dbReference type="ChEBI" id="CHEBI:84201"/>
        <dbReference type="ChEBI" id="CHEBI:136302"/>
    </reaction>
    <physiologicalReaction direction="left-to-right" evidence="11">
        <dbReference type="Rhea" id="RHEA:52061"/>
    </physiologicalReaction>
</comment>
<comment type="catalytic activity">
    <reaction evidence="16">
        <text>12-(9Z-hexadecenoyloxy)-octadecanoate + H2O = 12-hydroxyoctadecanoate + (9Z)-hexadecenoate + H(+)</text>
        <dbReference type="Rhea" id="RHEA:52072"/>
        <dbReference type="ChEBI" id="CHEBI:15377"/>
        <dbReference type="ChEBI" id="CHEBI:15378"/>
        <dbReference type="ChEBI" id="CHEBI:32372"/>
        <dbReference type="ChEBI" id="CHEBI:84201"/>
        <dbReference type="ChEBI" id="CHEBI:136312"/>
    </reaction>
    <physiologicalReaction direction="left-to-right" evidence="16">
        <dbReference type="Rhea" id="RHEA:52073"/>
    </physiologicalReaction>
</comment>
<evidence type="ECO:0000256" key="8">
    <source>
        <dbReference type="ARBA" id="ARBA00047427"/>
    </source>
</evidence>
<evidence type="ECO:0000256" key="11">
    <source>
        <dbReference type="ARBA" id="ARBA00048701"/>
    </source>
</evidence>